<feature type="region of interest" description="Disordered" evidence="2">
    <location>
        <begin position="324"/>
        <end position="347"/>
    </location>
</feature>
<feature type="transmembrane region" description="Helical" evidence="3">
    <location>
        <begin position="519"/>
        <end position="541"/>
    </location>
</feature>
<name>A0AAW0SY35_SCYPA</name>
<dbReference type="InterPro" id="IPR050327">
    <property type="entry name" value="Proton-linked_MCT"/>
</dbReference>
<dbReference type="InterPro" id="IPR036259">
    <property type="entry name" value="MFS_trans_sf"/>
</dbReference>
<feature type="region of interest" description="Disordered" evidence="2">
    <location>
        <begin position="632"/>
        <end position="655"/>
    </location>
</feature>
<feature type="transmembrane region" description="Helical" evidence="3">
    <location>
        <begin position="91"/>
        <end position="110"/>
    </location>
</feature>
<feature type="transmembrane region" description="Helical" evidence="3">
    <location>
        <begin position="553"/>
        <end position="575"/>
    </location>
</feature>
<accession>A0AAW0SY35</accession>
<evidence type="ECO:0000259" key="4">
    <source>
        <dbReference type="PROSITE" id="PS50850"/>
    </source>
</evidence>
<dbReference type="GO" id="GO:0008028">
    <property type="term" value="F:monocarboxylic acid transmembrane transporter activity"/>
    <property type="evidence" value="ECO:0007669"/>
    <property type="project" value="TreeGrafter"/>
</dbReference>
<feature type="region of interest" description="Disordered" evidence="2">
    <location>
        <begin position="206"/>
        <end position="254"/>
    </location>
</feature>
<comment type="subcellular location">
    <subcellularLocation>
        <location evidence="1">Membrane</location>
        <topology evidence="1">Multi-pass membrane protein</topology>
    </subcellularLocation>
</comment>
<protein>
    <recommendedName>
        <fullName evidence="4">Major facilitator superfamily (MFS) profile domain-containing protein</fullName>
    </recommendedName>
</protein>
<feature type="compositionally biased region" description="Gly residues" evidence="2">
    <location>
        <begin position="331"/>
        <end position="343"/>
    </location>
</feature>
<dbReference type="InterPro" id="IPR020846">
    <property type="entry name" value="MFS_dom"/>
</dbReference>
<comment type="caution">
    <text evidence="5">The sequence shown here is derived from an EMBL/GenBank/DDBJ whole genome shotgun (WGS) entry which is preliminary data.</text>
</comment>
<keyword evidence="3" id="KW-1133">Transmembrane helix</keyword>
<feature type="transmembrane region" description="Helical" evidence="3">
    <location>
        <begin position="492"/>
        <end position="513"/>
    </location>
</feature>
<organism evidence="5 6">
    <name type="scientific">Scylla paramamosain</name>
    <name type="common">Mud crab</name>
    <dbReference type="NCBI Taxonomy" id="85552"/>
    <lineage>
        <taxon>Eukaryota</taxon>
        <taxon>Metazoa</taxon>
        <taxon>Ecdysozoa</taxon>
        <taxon>Arthropoda</taxon>
        <taxon>Crustacea</taxon>
        <taxon>Multicrustacea</taxon>
        <taxon>Malacostraca</taxon>
        <taxon>Eumalacostraca</taxon>
        <taxon>Eucarida</taxon>
        <taxon>Decapoda</taxon>
        <taxon>Pleocyemata</taxon>
        <taxon>Brachyura</taxon>
        <taxon>Eubrachyura</taxon>
        <taxon>Portunoidea</taxon>
        <taxon>Portunidae</taxon>
        <taxon>Portuninae</taxon>
        <taxon>Scylla</taxon>
    </lineage>
</organism>
<evidence type="ECO:0000256" key="2">
    <source>
        <dbReference type="SAM" id="MobiDB-lite"/>
    </source>
</evidence>
<keyword evidence="6" id="KW-1185">Reference proteome</keyword>
<dbReference type="GO" id="GO:0016020">
    <property type="term" value="C:membrane"/>
    <property type="evidence" value="ECO:0007669"/>
    <property type="project" value="UniProtKB-SubCell"/>
</dbReference>
<feature type="region of interest" description="Disordered" evidence="2">
    <location>
        <begin position="821"/>
        <end position="840"/>
    </location>
</feature>
<feature type="transmembrane region" description="Helical" evidence="3">
    <location>
        <begin position="181"/>
        <end position="199"/>
    </location>
</feature>
<feature type="region of interest" description="Disordered" evidence="2">
    <location>
        <begin position="972"/>
        <end position="994"/>
    </location>
</feature>
<feature type="transmembrane region" description="Helical" evidence="3">
    <location>
        <begin position="149"/>
        <end position="169"/>
    </location>
</feature>
<gene>
    <name evidence="5" type="ORF">O3P69_019725</name>
</gene>
<dbReference type="EMBL" id="JARAKH010000043">
    <property type="protein sequence ID" value="KAK8379904.1"/>
    <property type="molecule type" value="Genomic_DNA"/>
</dbReference>
<feature type="domain" description="Major facilitator superfamily (MFS) profile" evidence="4">
    <location>
        <begin position="20"/>
        <end position="607"/>
    </location>
</feature>
<dbReference type="PANTHER" id="PTHR11360">
    <property type="entry name" value="MONOCARBOXYLATE TRANSPORTER"/>
    <property type="match status" value="1"/>
</dbReference>
<feature type="transmembrane region" description="Helical" evidence="3">
    <location>
        <begin position="461"/>
        <end position="480"/>
    </location>
</feature>
<feature type="transmembrane region" description="Helical" evidence="3">
    <location>
        <begin position="581"/>
        <end position="606"/>
    </location>
</feature>
<keyword evidence="3" id="KW-0472">Membrane</keyword>
<sequence length="994" mass="108060">MRNLGRRLRNLARPCATLPVILFIFTNFFFFFFFLAADGFTYTFGIYFVQLVQYYDATAAATSWIASILVGVTLGSGPIAGILVNKFGCRVVTIAGALLASAALFSSIAAPSVETLYVTIGLGAGLGFGLIYLPAIVCVTCYFEKRRSFATGIAVCGSGIGTFAFSPLVEYLINEVSWQNSLIVISGIMLNCVVFGALFRPLEVDAAPPPPPTPDEGLQMRPPTLLEPSNPATPDPCAPATPTGEMMPQVIINPDTLPLPPLSVKRLSLDRLRKNFSDINLRGSGGGASHLPRRLLHHHNNSIPRVGSAGAIDPLDPLIKTAVSQPLLPSPGGGAPAAQGGGSLPPSHHGSGLLYRKDIFYRGSLLNIPSYRQDPGSYRASMVRLPDEETPSEAEKAKVCGCVPCSRETRDAITSLMDWGLLTDGIFILFAISNFCTSIGFNAPYVFVVDRARHLGIPDSQSSFLLAVVGISNTISRIVLGYISDQPWVNRLYLYNVALTLCGLGTCGSIWFTSYSSQIFYAAVFGATSGAYVGLTSVVLVDLLGMERLTNAFGLLLLFQGIASLIGPPICASLFDMTLSYDYTFLLAGGMIAVSGLMLFFIPCIWRAQARGREARATLFYKVTVSNITAPDCGSSPGEGRAASQPQTTSWRQSLSDTTVHRYAVSDTQGDFLSTRRGEALLTTAWWRRGVAATDAYLATRLDTAWWWRGVAATNDTTYLPPLSRAGVKFHNKLYVALNQHNKMFILPDVQRRWLCRRSGAGEATGQKAEAGCRAHAPVSLRCTRCSGCVAAFLSRMGCLHHKTSGGCAGSLHLSHTLMPAADSPRSATQGQRGRKGIHPADYLRPHHKYVAFTFPLDMAGSVVMATFVKRKRSGVTSLPPLCHLERYIDSWLPCRSAPADWQGPVQLFQHGAQLLRDGLPQQARGQGRVLPPLPCRPRAAGALVNSHQEERVAPHLRLQTLRGTFCQRLKKTRRQNKARLHHHHHHHHHHLLL</sequence>
<dbReference type="PROSITE" id="PS50850">
    <property type="entry name" value="MFS"/>
    <property type="match status" value="1"/>
</dbReference>
<feature type="transmembrane region" description="Helical" evidence="3">
    <location>
        <begin position="116"/>
        <end position="142"/>
    </location>
</feature>
<dbReference type="SUPFAM" id="SSF103473">
    <property type="entry name" value="MFS general substrate transporter"/>
    <property type="match status" value="1"/>
</dbReference>
<evidence type="ECO:0000313" key="5">
    <source>
        <dbReference type="EMBL" id="KAK8379904.1"/>
    </source>
</evidence>
<dbReference type="Proteomes" id="UP001487740">
    <property type="component" value="Unassembled WGS sequence"/>
</dbReference>
<evidence type="ECO:0000313" key="6">
    <source>
        <dbReference type="Proteomes" id="UP001487740"/>
    </source>
</evidence>
<dbReference type="PANTHER" id="PTHR11360:SF284">
    <property type="entry name" value="EG:103B4.3 PROTEIN-RELATED"/>
    <property type="match status" value="1"/>
</dbReference>
<proteinExistence type="predicted"/>
<dbReference type="Gene3D" id="1.20.1250.20">
    <property type="entry name" value="MFS general substrate transporter like domains"/>
    <property type="match status" value="2"/>
</dbReference>
<evidence type="ECO:0000256" key="3">
    <source>
        <dbReference type="SAM" id="Phobius"/>
    </source>
</evidence>
<dbReference type="Pfam" id="PF07690">
    <property type="entry name" value="MFS_1"/>
    <property type="match status" value="2"/>
</dbReference>
<feature type="compositionally biased region" description="Polar residues" evidence="2">
    <location>
        <begin position="644"/>
        <end position="655"/>
    </location>
</feature>
<feature type="transmembrane region" description="Helical" evidence="3">
    <location>
        <begin position="61"/>
        <end position="84"/>
    </location>
</feature>
<reference evidence="5 6" key="1">
    <citation type="submission" date="2023-03" db="EMBL/GenBank/DDBJ databases">
        <title>High-quality genome of Scylla paramamosain provides insights in environmental adaptation.</title>
        <authorList>
            <person name="Zhang L."/>
        </authorList>
    </citation>
    <scope>NUCLEOTIDE SEQUENCE [LARGE SCALE GENOMIC DNA]</scope>
    <source>
        <strain evidence="5">LZ_2023a</strain>
        <tissue evidence="5">Muscle</tissue>
    </source>
</reference>
<feature type="transmembrane region" description="Helical" evidence="3">
    <location>
        <begin position="20"/>
        <end position="49"/>
    </location>
</feature>
<keyword evidence="3" id="KW-0812">Transmembrane</keyword>
<evidence type="ECO:0000256" key="1">
    <source>
        <dbReference type="ARBA" id="ARBA00004141"/>
    </source>
</evidence>
<dbReference type="InterPro" id="IPR011701">
    <property type="entry name" value="MFS"/>
</dbReference>
<feature type="transmembrane region" description="Helical" evidence="3">
    <location>
        <begin position="419"/>
        <end position="441"/>
    </location>
</feature>
<dbReference type="AlphaFoldDB" id="A0AAW0SY35"/>